<dbReference type="Pfam" id="PF13561">
    <property type="entry name" value="adh_short_C2"/>
    <property type="match status" value="1"/>
</dbReference>
<dbReference type="InterPro" id="IPR036291">
    <property type="entry name" value="NAD(P)-bd_dom_sf"/>
</dbReference>
<reference evidence="2" key="1">
    <citation type="submission" date="2020-05" db="EMBL/GenBank/DDBJ databases">
        <authorList>
            <person name="Chiriac C."/>
            <person name="Salcher M."/>
            <person name="Ghai R."/>
            <person name="Kavagutti S V."/>
        </authorList>
    </citation>
    <scope>NUCLEOTIDE SEQUENCE</scope>
</reference>
<dbReference type="Gene3D" id="3.40.50.720">
    <property type="entry name" value="NAD(P)-binding Rossmann-like Domain"/>
    <property type="match status" value="1"/>
</dbReference>
<dbReference type="FunFam" id="3.40.50.720:FF:000084">
    <property type="entry name" value="Short-chain dehydrogenase reductase"/>
    <property type="match status" value="1"/>
</dbReference>
<accession>A0A6J6PA14</accession>
<gene>
    <name evidence="2" type="ORF">UFOPK2370_01230</name>
</gene>
<protein>
    <submittedName>
        <fullName evidence="2">Unannotated protein</fullName>
    </submittedName>
</protein>
<dbReference type="PRINTS" id="PR00080">
    <property type="entry name" value="SDRFAMILY"/>
</dbReference>
<dbReference type="EMBL" id="CAEZXK010000061">
    <property type="protein sequence ID" value="CAB4695649.1"/>
    <property type="molecule type" value="Genomic_DNA"/>
</dbReference>
<organism evidence="2">
    <name type="scientific">freshwater metagenome</name>
    <dbReference type="NCBI Taxonomy" id="449393"/>
    <lineage>
        <taxon>unclassified sequences</taxon>
        <taxon>metagenomes</taxon>
        <taxon>ecological metagenomes</taxon>
    </lineage>
</organism>
<evidence type="ECO:0000256" key="1">
    <source>
        <dbReference type="ARBA" id="ARBA00006484"/>
    </source>
</evidence>
<dbReference type="AlphaFoldDB" id="A0A6J6PA14"/>
<name>A0A6J6PA14_9ZZZZ</name>
<comment type="similarity">
    <text evidence="1">Belongs to the short-chain dehydrogenases/reductases (SDR) family.</text>
</comment>
<dbReference type="CDD" id="cd05233">
    <property type="entry name" value="SDR_c"/>
    <property type="match status" value="1"/>
</dbReference>
<sequence length="241" mass="25729">MTQQLRTLVTGVASGIGASVTDALRSRGDRVVGVDFQSGGDWLKADLSVPAERERVIAASLAELGGIDVLVNVAGIYRSTPFGSSDVEDWRKVWAINLEAPLSLMSLAFESMKAQKFGRVVNITSVHANFSRQDALAYDVGKAGLEAATRSFALTGAEHGILANAVAPGFVRTQMSLNEQGVDEADTEEFRSQYVETGRLPLRRASMPNEIAEAVAWLSGRSNTYTTGQTLTVDGGLTATF</sequence>
<evidence type="ECO:0000313" key="2">
    <source>
        <dbReference type="EMBL" id="CAB4695649.1"/>
    </source>
</evidence>
<dbReference type="InterPro" id="IPR050259">
    <property type="entry name" value="SDR"/>
</dbReference>
<proteinExistence type="inferred from homology"/>
<dbReference type="PANTHER" id="PTHR42879">
    <property type="entry name" value="3-OXOACYL-(ACYL-CARRIER-PROTEIN) REDUCTASE"/>
    <property type="match status" value="1"/>
</dbReference>
<dbReference type="SUPFAM" id="SSF51735">
    <property type="entry name" value="NAD(P)-binding Rossmann-fold domains"/>
    <property type="match status" value="1"/>
</dbReference>
<dbReference type="InterPro" id="IPR002347">
    <property type="entry name" value="SDR_fam"/>
</dbReference>
<dbReference type="PRINTS" id="PR00081">
    <property type="entry name" value="GDHRDH"/>
</dbReference>
<dbReference type="PANTHER" id="PTHR42879:SF2">
    <property type="entry name" value="3-OXOACYL-[ACYL-CARRIER-PROTEIN] REDUCTASE FABG"/>
    <property type="match status" value="1"/>
</dbReference>